<organism evidence="7 8">
    <name type="scientific">Hathewaya histolytica</name>
    <name type="common">Clostridium histolyticum</name>
    <dbReference type="NCBI Taxonomy" id="1498"/>
    <lineage>
        <taxon>Bacteria</taxon>
        <taxon>Bacillati</taxon>
        <taxon>Bacillota</taxon>
        <taxon>Clostridia</taxon>
        <taxon>Eubacteriales</taxon>
        <taxon>Clostridiaceae</taxon>
        <taxon>Hathewaya</taxon>
    </lineage>
</organism>
<feature type="transmembrane region" description="Helical" evidence="6">
    <location>
        <begin position="285"/>
        <end position="305"/>
    </location>
</feature>
<evidence type="ECO:0000256" key="3">
    <source>
        <dbReference type="ARBA" id="ARBA00022692"/>
    </source>
</evidence>
<keyword evidence="2" id="KW-1003">Cell membrane</keyword>
<dbReference type="GO" id="GO:0005886">
    <property type="term" value="C:plasma membrane"/>
    <property type="evidence" value="ECO:0007669"/>
    <property type="project" value="UniProtKB-SubCell"/>
</dbReference>
<evidence type="ECO:0000256" key="6">
    <source>
        <dbReference type="SAM" id="Phobius"/>
    </source>
</evidence>
<feature type="transmembrane region" description="Helical" evidence="6">
    <location>
        <begin position="21"/>
        <end position="38"/>
    </location>
</feature>
<dbReference type="PANTHER" id="PTHR43652:SF2">
    <property type="entry name" value="BASIC AMINO ACID ANTIPORTER YFCC-RELATED"/>
    <property type="match status" value="1"/>
</dbReference>
<dbReference type="InterPro" id="IPR051679">
    <property type="entry name" value="DASS-Related_Transporters"/>
</dbReference>
<reference evidence="7 8" key="1">
    <citation type="submission" date="2019-05" db="EMBL/GenBank/DDBJ databases">
        <authorList>
            <consortium name="Pathogen Informatics"/>
        </authorList>
    </citation>
    <scope>NUCLEOTIDE SEQUENCE [LARGE SCALE GENOMIC DNA]</scope>
    <source>
        <strain evidence="7 8">NCTC503</strain>
    </source>
</reference>
<feature type="transmembrane region" description="Helical" evidence="6">
    <location>
        <begin position="122"/>
        <end position="139"/>
    </location>
</feature>
<proteinExistence type="predicted"/>
<feature type="transmembrane region" description="Helical" evidence="6">
    <location>
        <begin position="167"/>
        <end position="184"/>
    </location>
</feature>
<accession>A0A4U9RIU9</accession>
<keyword evidence="3 6" id="KW-0812">Transmembrane</keyword>
<keyword evidence="5 6" id="KW-0472">Membrane</keyword>
<evidence type="ECO:0000256" key="5">
    <source>
        <dbReference type="ARBA" id="ARBA00023136"/>
    </source>
</evidence>
<feature type="transmembrane region" description="Helical" evidence="6">
    <location>
        <begin position="445"/>
        <end position="466"/>
    </location>
</feature>
<dbReference type="EMBL" id="LR590481">
    <property type="protein sequence ID" value="VTQ91914.1"/>
    <property type="molecule type" value="Genomic_DNA"/>
</dbReference>
<evidence type="ECO:0000256" key="1">
    <source>
        <dbReference type="ARBA" id="ARBA00004651"/>
    </source>
</evidence>
<dbReference type="RefSeq" id="WP_138210473.1">
    <property type="nucleotide sequence ID" value="NZ_CBCRUQ010000003.1"/>
</dbReference>
<dbReference type="PANTHER" id="PTHR43652">
    <property type="entry name" value="BASIC AMINO ACID ANTIPORTER YFCC-RELATED"/>
    <property type="match status" value="1"/>
</dbReference>
<keyword evidence="4 6" id="KW-1133">Transmembrane helix</keyword>
<dbReference type="Proteomes" id="UP000308489">
    <property type="component" value="Chromosome 1"/>
</dbReference>
<evidence type="ECO:0000313" key="8">
    <source>
        <dbReference type="Proteomes" id="UP000308489"/>
    </source>
</evidence>
<feature type="transmembrane region" description="Helical" evidence="6">
    <location>
        <begin position="317"/>
        <end position="338"/>
    </location>
</feature>
<protein>
    <submittedName>
        <fullName evidence="7">C4-dicarboxylate anaerobic carrier</fullName>
    </submittedName>
</protein>
<feature type="transmembrane region" description="Helical" evidence="6">
    <location>
        <begin position="262"/>
        <end position="279"/>
    </location>
</feature>
<feature type="transmembrane region" description="Helical" evidence="6">
    <location>
        <begin position="416"/>
        <end position="433"/>
    </location>
</feature>
<sequence length="471" mass="50960">MNNLTCKKSENKKKFKFPHSFIILFIIIVAMTALTYLIPAGQFSRKVVDGKTVVDVNSFKYIPRTPVGIFEMFKCIPKGIQETSPLIIMILTIGGAINLINGTGAIKSAILHLNKLIGKEKSHFVLVGILLFFGCLGAFPGMLEAAIPFAPITIGISLALGYDVIVGMSLPLIGIVLGFTAGPSNPWNVGVGQSIAELPMFSGIVYRLIIFAIFMIVSAIYVLRYAKKVKLDPTKSMVYDIDFSHLNIDNGTETKFDFRNKLVLLIFVITIAVIVYGTLNLKWTVIEMSAVYIIGAIVAGIAAGYDGEKIVNEILEGGKTIFTGAMAIGIAKSIQIIMNSGNISDTIIRAISSSIAGFKPMVTGVIMFLVQSMINFLIPSGSGQAMITLPSMIPAADIVGLNRQIAILAFQLGDGISNLCFPTVGVLVGFLMYTKIPFNKWFKYIMPLIGVLYLIAIMLLVVATGINYGPF</sequence>
<feature type="transmembrane region" description="Helical" evidence="6">
    <location>
        <begin position="204"/>
        <end position="223"/>
    </location>
</feature>
<evidence type="ECO:0000313" key="7">
    <source>
        <dbReference type="EMBL" id="VTQ91914.1"/>
    </source>
</evidence>
<dbReference type="OrthoDB" id="255482at2"/>
<dbReference type="KEGG" id="hhw:NCTC503_01876"/>
<evidence type="ECO:0000256" key="2">
    <source>
        <dbReference type="ARBA" id="ARBA00022475"/>
    </source>
</evidence>
<dbReference type="Pfam" id="PF03606">
    <property type="entry name" value="DcuC"/>
    <property type="match status" value="1"/>
</dbReference>
<gene>
    <name evidence="7" type="ORF">NCTC503_01876</name>
</gene>
<evidence type="ECO:0000256" key="4">
    <source>
        <dbReference type="ARBA" id="ARBA00022989"/>
    </source>
</evidence>
<dbReference type="InterPro" id="IPR018385">
    <property type="entry name" value="C4_dicarb_anaerob_car-like"/>
</dbReference>
<feature type="transmembrane region" description="Helical" evidence="6">
    <location>
        <begin position="86"/>
        <end position="110"/>
    </location>
</feature>
<keyword evidence="8" id="KW-1185">Reference proteome</keyword>
<comment type="subcellular location">
    <subcellularLocation>
        <location evidence="1">Cell membrane</location>
        <topology evidence="1">Multi-pass membrane protein</topology>
    </subcellularLocation>
</comment>
<feature type="transmembrane region" description="Helical" evidence="6">
    <location>
        <begin position="358"/>
        <end position="378"/>
    </location>
</feature>
<name>A0A4U9RIU9_HATHI</name>
<dbReference type="AlphaFoldDB" id="A0A4U9RIU9"/>